<dbReference type="Pfam" id="PF06890">
    <property type="entry name" value="Phage_Mu_Gp45"/>
    <property type="match status" value="1"/>
</dbReference>
<dbReference type="InterPro" id="IPR053861">
    <property type="entry name" value="Phage_Mu_Gp45_N"/>
</dbReference>
<evidence type="ECO:0000259" key="1">
    <source>
        <dbReference type="Pfam" id="PF06890"/>
    </source>
</evidence>
<organism evidence="2 3">
    <name type="scientific">Marinomonas spartinae</name>
    <dbReference type="NCBI Taxonomy" id="1792290"/>
    <lineage>
        <taxon>Bacteria</taxon>
        <taxon>Pseudomonadati</taxon>
        <taxon>Pseudomonadota</taxon>
        <taxon>Gammaproteobacteria</taxon>
        <taxon>Oceanospirillales</taxon>
        <taxon>Oceanospirillaceae</taxon>
        <taxon>Marinomonas</taxon>
    </lineage>
</organism>
<dbReference type="PIRSF" id="PIRSF012337">
    <property type="entry name" value="gp45"/>
    <property type="match status" value="1"/>
</dbReference>
<reference evidence="2 3" key="1">
    <citation type="submission" date="2016-06" db="EMBL/GenBank/DDBJ databases">
        <authorList>
            <person name="Kjaerup R.B."/>
            <person name="Dalgaard T.S."/>
            <person name="Juul-Madsen H.R."/>
        </authorList>
    </citation>
    <scope>NUCLEOTIDE SEQUENCE [LARGE SCALE GENOMIC DNA]</scope>
    <source>
        <strain evidence="2 3">CECT 8886</strain>
    </source>
</reference>
<gene>
    <name evidence="2" type="ORF">MSP8886_01817</name>
</gene>
<evidence type="ECO:0000313" key="3">
    <source>
        <dbReference type="Proteomes" id="UP000092544"/>
    </source>
</evidence>
<dbReference type="STRING" id="1792290.MSP8886_01817"/>
<dbReference type="NCBIfam" id="TIGR01644">
    <property type="entry name" value="phage_P2_V"/>
    <property type="match status" value="1"/>
</dbReference>
<dbReference type="RefSeq" id="WP_067015245.1">
    <property type="nucleotide sequence ID" value="NZ_FLOB01000003.1"/>
</dbReference>
<feature type="domain" description="Bacteriophage Mu Gp45 N-terminal" evidence="1">
    <location>
        <begin position="17"/>
        <end position="84"/>
    </location>
</feature>
<name>A0A1A8TF13_9GAMM</name>
<proteinExistence type="predicted"/>
<sequence>MDMVNSLVRKIRRLAGRALIRRVRYANKIRYFQVQQEGGMPLDNVEHVEPFGFTSHPLPNAETVVLAFNGNGSNSVAIMAGDQRYRLVIDEGEAAIYNHHGDKVHLKKDRTISVEAATKVELVTPHTHMTGKLTVAETIEAQGHITSQDKITAASVVQGASFVNAAGSGSMGKDGTMQVKEVVASGISLTGHVHSNGNNGSNTGGPQ</sequence>
<protein>
    <submittedName>
        <fullName evidence="2">Bacteriophage Mu Gp45 protein</fullName>
    </submittedName>
</protein>
<dbReference type="InterPro" id="IPR014462">
    <property type="entry name" value="Phage_Mu_Gp45"/>
</dbReference>
<dbReference type="Proteomes" id="UP000092544">
    <property type="component" value="Unassembled WGS sequence"/>
</dbReference>
<keyword evidence="3" id="KW-1185">Reference proteome</keyword>
<dbReference type="AlphaFoldDB" id="A0A1A8TF13"/>
<dbReference type="InterPro" id="IPR013046">
    <property type="entry name" value="GpV/Gp45"/>
</dbReference>
<evidence type="ECO:0000313" key="2">
    <source>
        <dbReference type="EMBL" id="SBS30449.1"/>
    </source>
</evidence>
<dbReference type="OrthoDB" id="9802994at2"/>
<accession>A0A1A8TF13</accession>
<dbReference type="EMBL" id="FLOB01000003">
    <property type="protein sequence ID" value="SBS30449.1"/>
    <property type="molecule type" value="Genomic_DNA"/>
</dbReference>